<gene>
    <name evidence="1" type="ORF">GCM10008174_16060</name>
</gene>
<evidence type="ECO:0000313" key="2">
    <source>
        <dbReference type="Proteomes" id="UP001143309"/>
    </source>
</evidence>
<dbReference type="Proteomes" id="UP001143309">
    <property type="component" value="Unassembled WGS sequence"/>
</dbReference>
<reference evidence="1" key="1">
    <citation type="journal article" date="2014" name="Int. J. Syst. Evol. Microbiol.">
        <title>Complete genome sequence of Corynebacterium casei LMG S-19264T (=DSM 44701T), isolated from a smear-ripened cheese.</title>
        <authorList>
            <consortium name="US DOE Joint Genome Institute (JGI-PGF)"/>
            <person name="Walter F."/>
            <person name="Albersmeier A."/>
            <person name="Kalinowski J."/>
            <person name="Ruckert C."/>
        </authorList>
    </citation>
    <scope>NUCLEOTIDE SEQUENCE</scope>
    <source>
        <strain evidence="1">VKM B-2748</strain>
    </source>
</reference>
<comment type="caution">
    <text evidence="1">The sequence shown here is derived from an EMBL/GenBank/DDBJ whole genome shotgun (WGS) entry which is preliminary data.</text>
</comment>
<evidence type="ECO:0000313" key="1">
    <source>
        <dbReference type="EMBL" id="GLK79865.1"/>
    </source>
</evidence>
<reference evidence="1" key="2">
    <citation type="submission" date="2023-01" db="EMBL/GenBank/DDBJ databases">
        <authorList>
            <person name="Sun Q."/>
            <person name="Evtushenko L."/>
        </authorList>
    </citation>
    <scope>NUCLEOTIDE SEQUENCE</scope>
    <source>
        <strain evidence="1">VKM B-2748</strain>
    </source>
</reference>
<sequence>MTDRRELYRSPNGDSWFLGREPTNGAAFVIHQPNGPSGGRLSHIGLGAFLSHDPQGPEHQALLRLIATLVHTPPFAARGQHDDD</sequence>
<organism evidence="1 2">
    <name type="scientific">Methylopila turkensis</name>
    <dbReference type="NCBI Taxonomy" id="1437816"/>
    <lineage>
        <taxon>Bacteria</taxon>
        <taxon>Pseudomonadati</taxon>
        <taxon>Pseudomonadota</taxon>
        <taxon>Alphaproteobacteria</taxon>
        <taxon>Hyphomicrobiales</taxon>
        <taxon>Methylopilaceae</taxon>
        <taxon>Methylopila</taxon>
    </lineage>
</organism>
<dbReference type="EMBL" id="BSFL01000002">
    <property type="protein sequence ID" value="GLK79865.1"/>
    <property type="molecule type" value="Genomic_DNA"/>
</dbReference>
<accession>A0A9W6JQ00</accession>
<keyword evidence="2" id="KW-1185">Reference proteome</keyword>
<proteinExistence type="predicted"/>
<name>A0A9W6JQ00_9HYPH</name>
<protein>
    <submittedName>
        <fullName evidence="1">Uncharacterized protein</fullName>
    </submittedName>
</protein>
<dbReference type="AlphaFoldDB" id="A0A9W6JQ00"/>